<evidence type="ECO:0000256" key="6">
    <source>
        <dbReference type="ARBA" id="ARBA00048348"/>
    </source>
</evidence>
<evidence type="ECO:0000256" key="1">
    <source>
        <dbReference type="ARBA" id="ARBA00010718"/>
    </source>
</evidence>
<evidence type="ECO:0000256" key="2">
    <source>
        <dbReference type="ARBA" id="ARBA00012925"/>
    </source>
</evidence>
<dbReference type="EMBL" id="WOGU01000004">
    <property type="protein sequence ID" value="MUN62635.1"/>
    <property type="molecule type" value="Genomic_DNA"/>
</dbReference>
<evidence type="ECO:0000256" key="7">
    <source>
        <dbReference type="SAM" id="MobiDB-lite"/>
    </source>
</evidence>
<comment type="similarity">
    <text evidence="1">Belongs to the alpha-carbonic anhydrase family.</text>
</comment>
<feature type="compositionally biased region" description="Basic residues" evidence="7">
    <location>
        <begin position="16"/>
        <end position="27"/>
    </location>
</feature>
<dbReference type="CDD" id="cd03124">
    <property type="entry name" value="alpha_CA_prokaryotic_like"/>
    <property type="match status" value="1"/>
</dbReference>
<comment type="caution">
    <text evidence="9">The sequence shown here is derived from an EMBL/GenBank/DDBJ whole genome shotgun (WGS) entry which is preliminary data.</text>
</comment>
<keyword evidence="5" id="KW-0456">Lyase</keyword>
<dbReference type="AlphaFoldDB" id="A0A6N8GNW6"/>
<dbReference type="Proteomes" id="UP000436989">
    <property type="component" value="Unassembled WGS sequence"/>
</dbReference>
<evidence type="ECO:0000313" key="10">
    <source>
        <dbReference type="Proteomes" id="UP000436989"/>
    </source>
</evidence>
<protein>
    <recommendedName>
        <fullName evidence="2">carbonic anhydrase</fullName>
        <ecNumber evidence="2">4.2.1.1</ecNumber>
    </recommendedName>
</protein>
<feature type="compositionally biased region" description="Pro residues" evidence="7">
    <location>
        <begin position="1"/>
        <end position="10"/>
    </location>
</feature>
<dbReference type="Pfam" id="PF00194">
    <property type="entry name" value="Carb_anhydrase"/>
    <property type="match status" value="1"/>
</dbReference>
<dbReference type="PANTHER" id="PTHR18952:SF265">
    <property type="entry name" value="CARBONIC ANHYDRASE"/>
    <property type="match status" value="1"/>
</dbReference>
<evidence type="ECO:0000256" key="4">
    <source>
        <dbReference type="ARBA" id="ARBA00022833"/>
    </source>
</evidence>
<dbReference type="EC" id="4.2.1.1" evidence="2"/>
<evidence type="ECO:0000259" key="8">
    <source>
        <dbReference type="PROSITE" id="PS51144"/>
    </source>
</evidence>
<dbReference type="SMART" id="SM01057">
    <property type="entry name" value="Carb_anhydrase"/>
    <property type="match status" value="1"/>
</dbReference>
<dbReference type="SUPFAM" id="SSF51069">
    <property type="entry name" value="Carbonic anhydrase"/>
    <property type="match status" value="1"/>
</dbReference>
<dbReference type="Gene3D" id="3.10.200.10">
    <property type="entry name" value="Alpha carbonic anhydrase"/>
    <property type="match status" value="1"/>
</dbReference>
<keyword evidence="10" id="KW-1185">Reference proteome</keyword>
<proteinExistence type="inferred from homology"/>
<keyword evidence="4" id="KW-0862">Zinc</keyword>
<feature type="compositionally biased region" description="Low complexity" evidence="7">
    <location>
        <begin position="78"/>
        <end position="98"/>
    </location>
</feature>
<dbReference type="InterPro" id="IPR041891">
    <property type="entry name" value="Alpha_CA_prokaryot-like"/>
</dbReference>
<comment type="catalytic activity">
    <reaction evidence="6">
        <text>hydrogencarbonate + H(+) = CO2 + H2O</text>
        <dbReference type="Rhea" id="RHEA:10748"/>
        <dbReference type="ChEBI" id="CHEBI:15377"/>
        <dbReference type="ChEBI" id="CHEBI:15378"/>
        <dbReference type="ChEBI" id="CHEBI:16526"/>
        <dbReference type="ChEBI" id="CHEBI:17544"/>
        <dbReference type="EC" id="4.2.1.1"/>
    </reaction>
</comment>
<organism evidence="9 10">
    <name type="scientific">Kocuria sediminis</name>
    <dbReference type="NCBI Taxonomy" id="1038857"/>
    <lineage>
        <taxon>Bacteria</taxon>
        <taxon>Bacillati</taxon>
        <taxon>Actinomycetota</taxon>
        <taxon>Actinomycetes</taxon>
        <taxon>Micrococcales</taxon>
        <taxon>Micrococcaceae</taxon>
        <taxon>Kocuria</taxon>
    </lineage>
</organism>
<evidence type="ECO:0000256" key="3">
    <source>
        <dbReference type="ARBA" id="ARBA00022723"/>
    </source>
</evidence>
<name>A0A6N8GNW6_9MICC</name>
<dbReference type="InterPro" id="IPR023561">
    <property type="entry name" value="Carbonic_anhydrase_a-class"/>
</dbReference>
<keyword evidence="3" id="KW-0479">Metal-binding</keyword>
<dbReference type="InterPro" id="IPR036398">
    <property type="entry name" value="CA_dom_sf"/>
</dbReference>
<feature type="region of interest" description="Disordered" evidence="7">
    <location>
        <begin position="78"/>
        <end position="103"/>
    </location>
</feature>
<feature type="region of interest" description="Disordered" evidence="7">
    <location>
        <begin position="1"/>
        <end position="51"/>
    </location>
</feature>
<evidence type="ECO:0000256" key="5">
    <source>
        <dbReference type="ARBA" id="ARBA00023239"/>
    </source>
</evidence>
<dbReference type="PANTHER" id="PTHR18952">
    <property type="entry name" value="CARBONIC ANHYDRASE"/>
    <property type="match status" value="1"/>
</dbReference>
<dbReference type="InterPro" id="IPR001148">
    <property type="entry name" value="CA_dom"/>
</dbReference>
<reference evidence="9 10" key="1">
    <citation type="submission" date="2019-12" db="EMBL/GenBank/DDBJ databases">
        <authorList>
            <person name="Shi Y."/>
        </authorList>
    </citation>
    <scope>NUCLEOTIDE SEQUENCE [LARGE SCALE GENOMIC DNA]</scope>
    <source>
        <strain evidence="9 10">JCM 17929</strain>
    </source>
</reference>
<evidence type="ECO:0000313" key="9">
    <source>
        <dbReference type="EMBL" id="MUN62635.1"/>
    </source>
</evidence>
<dbReference type="GO" id="GO:0004089">
    <property type="term" value="F:carbonate dehydratase activity"/>
    <property type="evidence" value="ECO:0007669"/>
    <property type="project" value="UniProtKB-EC"/>
</dbReference>
<gene>
    <name evidence="9" type="ORF">GMA12_05700</name>
</gene>
<sequence>MCCTGLPPPTAGGTGHRPRRSEHRRTTLRAEPTRRPAPPRKAGMRSTSWTTRTSVIGSGAVLLTALTACADTACADTAAPGAPPTASAASSAPEQAAAQWSYEGATGPRHWGELADEFTTCSTGTAQSPIDVPSDPVLSSAPIELDYTSADFRARDTGHTLELHALSPQSITVDGTEYTFQRMHCHAPSEHTVDGVAYAAEFHFVHRSDDGDLAVVGVLATAGRHSAAWSSVTDAVSAAADEDAPAVTGLTLASLLPESLDHYVYGGSLTTPPCSEDVRWLLLQSPVELGAGQIDALRSAHADNNRPVQLLNDREVREVDQ</sequence>
<dbReference type="GO" id="GO:0008270">
    <property type="term" value="F:zinc ion binding"/>
    <property type="evidence" value="ECO:0007669"/>
    <property type="project" value="InterPro"/>
</dbReference>
<accession>A0A6N8GNW6</accession>
<feature type="domain" description="Alpha-carbonic anhydrase" evidence="8">
    <location>
        <begin position="98"/>
        <end position="321"/>
    </location>
</feature>
<dbReference type="PROSITE" id="PS51144">
    <property type="entry name" value="ALPHA_CA_2"/>
    <property type="match status" value="1"/>
</dbReference>